<dbReference type="InterPro" id="IPR027417">
    <property type="entry name" value="P-loop_NTPase"/>
</dbReference>
<protein>
    <submittedName>
        <fullName evidence="1">Uncharacterized protein</fullName>
    </submittedName>
</protein>
<evidence type="ECO:0000313" key="1">
    <source>
        <dbReference type="EMBL" id="KAH3736312.1"/>
    </source>
</evidence>
<dbReference type="AlphaFoldDB" id="A0A9D4HXD4"/>
<dbReference type="SUPFAM" id="SSF52540">
    <property type="entry name" value="P-loop containing nucleoside triphosphate hydrolases"/>
    <property type="match status" value="1"/>
</dbReference>
<comment type="caution">
    <text evidence="1">The sequence shown here is derived from an EMBL/GenBank/DDBJ whole genome shotgun (WGS) entry which is preliminary data.</text>
</comment>
<dbReference type="EMBL" id="JAIWYP010000011">
    <property type="protein sequence ID" value="KAH3736312.1"/>
    <property type="molecule type" value="Genomic_DNA"/>
</dbReference>
<reference evidence="1" key="1">
    <citation type="journal article" date="2019" name="bioRxiv">
        <title>The Genome of the Zebra Mussel, Dreissena polymorpha: A Resource for Invasive Species Research.</title>
        <authorList>
            <person name="McCartney M.A."/>
            <person name="Auch B."/>
            <person name="Kono T."/>
            <person name="Mallez S."/>
            <person name="Zhang Y."/>
            <person name="Obille A."/>
            <person name="Becker A."/>
            <person name="Abrahante J.E."/>
            <person name="Garbe J."/>
            <person name="Badalamenti J.P."/>
            <person name="Herman A."/>
            <person name="Mangelson H."/>
            <person name="Liachko I."/>
            <person name="Sullivan S."/>
            <person name="Sone E.D."/>
            <person name="Koren S."/>
            <person name="Silverstein K.A.T."/>
            <person name="Beckman K.B."/>
            <person name="Gohl D.M."/>
        </authorList>
    </citation>
    <scope>NUCLEOTIDE SEQUENCE</scope>
    <source>
        <strain evidence="1">Duluth1</strain>
        <tissue evidence="1">Whole animal</tissue>
    </source>
</reference>
<name>A0A9D4HXD4_DREPO</name>
<dbReference type="Gene3D" id="3.40.50.300">
    <property type="entry name" value="P-loop containing nucleotide triphosphate hydrolases"/>
    <property type="match status" value="1"/>
</dbReference>
<reference evidence="1" key="2">
    <citation type="submission" date="2020-11" db="EMBL/GenBank/DDBJ databases">
        <authorList>
            <person name="McCartney M.A."/>
            <person name="Auch B."/>
            <person name="Kono T."/>
            <person name="Mallez S."/>
            <person name="Becker A."/>
            <person name="Gohl D.M."/>
            <person name="Silverstein K.A.T."/>
            <person name="Koren S."/>
            <person name="Bechman K.B."/>
            <person name="Herman A."/>
            <person name="Abrahante J.E."/>
            <person name="Garbe J."/>
        </authorList>
    </citation>
    <scope>NUCLEOTIDE SEQUENCE</scope>
    <source>
        <strain evidence="1">Duluth1</strain>
        <tissue evidence="1">Whole animal</tissue>
    </source>
</reference>
<sequence length="746" mass="84133">MGNQPSKRLQTDSEYCLGRDGIIDNILKSIEGDHGNVVAICGPPHIGKSMVLIKSFLKQSNVKDTNGYFMYYNFQDNKNFSYQQNENIWMSKLKVLNEEEQNNIEDHNDYRTLLSTLVTRVALKHKTVYLFLDNVDVLMNWGETKFAEFLEFVKTLEQTDNNVKIIFSTSTQIVQNRRWPMIEKIPPLPTKDMCDIITSECEDKGVDIDMQRLCIPLIAILCDGIPYAAATAGSILSEHGGLITPVELLELMIVERLDVLSPSNCPLSDRLDAMIEPIKKQEVKEEVKAFLSNLIMVESRKVTEQQAYYCNGYPNAPVAMFKKSVLRPLLTSFILVKEHDLVLPSVFKECKIALDKRRAEECVNSETIQQMETCKLEVTRDNLKKLDMVFKITDNTSPKDLEVFLQDLMKTKSITDDEISDESNDDKESYRREVLDLTGLKDELEIRENEVASEDAVRHNGDGADEEFLQKLDQRSMQGMSMPSLDRSDIMNKDKTEIMIRYVDNGVGLRFQQKTLSETVPKVAYNSECPNPVVYDGFDNLQEHTMGSVDLLSKQKIHGESIEVVTSDNTLNQGGYNQDHVNGVYELSELAIKMPNGEHAKTHDQLENQGGYIENHVNGEYQILSDLAIETPDGEDATTNARLESQGGYIENHGNETPDGDDATINDQLQSHYFVRSEILSVPSSGPIAIHGDHVQPRETSSQSATYAVPRVPKKFEPKLFPVLRTQGSADSGIFSPEVNGNAPEF</sequence>
<organism evidence="1 2">
    <name type="scientific">Dreissena polymorpha</name>
    <name type="common">Zebra mussel</name>
    <name type="synonym">Mytilus polymorpha</name>
    <dbReference type="NCBI Taxonomy" id="45954"/>
    <lineage>
        <taxon>Eukaryota</taxon>
        <taxon>Metazoa</taxon>
        <taxon>Spiralia</taxon>
        <taxon>Lophotrochozoa</taxon>
        <taxon>Mollusca</taxon>
        <taxon>Bivalvia</taxon>
        <taxon>Autobranchia</taxon>
        <taxon>Heteroconchia</taxon>
        <taxon>Euheterodonta</taxon>
        <taxon>Imparidentia</taxon>
        <taxon>Neoheterodontei</taxon>
        <taxon>Myida</taxon>
        <taxon>Dreissenoidea</taxon>
        <taxon>Dreissenidae</taxon>
        <taxon>Dreissena</taxon>
    </lineage>
</organism>
<gene>
    <name evidence="1" type="ORF">DPMN_042875</name>
</gene>
<dbReference type="Proteomes" id="UP000828390">
    <property type="component" value="Unassembled WGS sequence"/>
</dbReference>
<dbReference type="CDD" id="cd00009">
    <property type="entry name" value="AAA"/>
    <property type="match status" value="1"/>
</dbReference>
<accession>A0A9D4HXD4</accession>
<proteinExistence type="predicted"/>
<keyword evidence="2" id="KW-1185">Reference proteome</keyword>
<dbReference type="PRINTS" id="PR00364">
    <property type="entry name" value="DISEASERSIST"/>
</dbReference>
<evidence type="ECO:0000313" key="2">
    <source>
        <dbReference type="Proteomes" id="UP000828390"/>
    </source>
</evidence>